<comment type="caution">
    <text evidence="1">The sequence shown here is derived from an EMBL/GenBank/DDBJ whole genome shotgun (WGS) entry which is preliminary data.</text>
</comment>
<proteinExistence type="predicted"/>
<organism evidence="1 2">
    <name type="scientific">Fusarium keratoplasticum</name>
    <dbReference type="NCBI Taxonomy" id="1328300"/>
    <lineage>
        <taxon>Eukaryota</taxon>
        <taxon>Fungi</taxon>
        <taxon>Dikarya</taxon>
        <taxon>Ascomycota</taxon>
        <taxon>Pezizomycotina</taxon>
        <taxon>Sordariomycetes</taxon>
        <taxon>Hypocreomycetidae</taxon>
        <taxon>Hypocreales</taxon>
        <taxon>Nectriaceae</taxon>
        <taxon>Fusarium</taxon>
        <taxon>Fusarium solani species complex</taxon>
    </lineage>
</organism>
<reference evidence="1" key="1">
    <citation type="submission" date="2022-06" db="EMBL/GenBank/DDBJ databases">
        <title>Fusarium solani species complex genomes reveal bases of compartmentalisation and animal pathogenesis.</title>
        <authorList>
            <person name="Tsai I.J."/>
        </authorList>
    </citation>
    <scope>NUCLEOTIDE SEQUENCE</scope>
    <source>
        <strain evidence="1">Fu6.1</strain>
    </source>
</reference>
<evidence type="ECO:0000313" key="1">
    <source>
        <dbReference type="EMBL" id="KAI8675631.1"/>
    </source>
</evidence>
<evidence type="ECO:0000313" key="2">
    <source>
        <dbReference type="Proteomes" id="UP001065298"/>
    </source>
</evidence>
<accession>A0ACC0R8S6</accession>
<sequence length="155" mass="18119">MDVSFDPVRCAEFHNQLLAKAISRIPDAAKEVKRDVLTRWRELPLEKRPFDIPEEEPLYTFLSLIDSYKSNDLPFTAEFCQPDPWWFDDSFQELDDRRIILLYGDETNTPKLEGGLYFNLDTSLVYWARLRGCGGFPPDEQWVPLELALRKSLGM</sequence>
<keyword evidence="2" id="KW-1185">Reference proteome</keyword>
<gene>
    <name evidence="1" type="ORF">NCS57_00464900</name>
</gene>
<protein>
    <submittedName>
        <fullName evidence="1">Uncharacterized protein</fullName>
    </submittedName>
</protein>
<dbReference type="EMBL" id="CM046505">
    <property type="protein sequence ID" value="KAI8675631.1"/>
    <property type="molecule type" value="Genomic_DNA"/>
</dbReference>
<name>A0ACC0R8S6_9HYPO</name>
<dbReference type="Proteomes" id="UP001065298">
    <property type="component" value="Chromosome 3"/>
</dbReference>